<evidence type="ECO:0000313" key="1">
    <source>
        <dbReference type="EMBL" id="GLR88531.1"/>
    </source>
</evidence>
<protein>
    <submittedName>
        <fullName evidence="1">Uncharacterized protein</fullName>
    </submittedName>
</protein>
<evidence type="ECO:0000313" key="2">
    <source>
        <dbReference type="Proteomes" id="UP001156905"/>
    </source>
</evidence>
<reference evidence="2" key="1">
    <citation type="journal article" date="2019" name="Int. J. Syst. Evol. Microbiol.">
        <title>The Global Catalogue of Microorganisms (GCM) 10K type strain sequencing project: providing services to taxonomists for standard genome sequencing and annotation.</title>
        <authorList>
            <consortium name="The Broad Institute Genomics Platform"/>
            <consortium name="The Broad Institute Genome Sequencing Center for Infectious Disease"/>
            <person name="Wu L."/>
            <person name="Ma J."/>
        </authorList>
    </citation>
    <scope>NUCLEOTIDE SEQUENCE [LARGE SCALE GENOMIC DNA]</scope>
    <source>
        <strain evidence="2">NBRC 102520</strain>
    </source>
</reference>
<sequence length="94" mass="10639">MLSPDSLMSREDWKRRIADARKRADQARLDWKLQAPLRAAIPPDPPEKIATQRVLNDDTLRPGDVVSTDKGLFIFRGRSGPDGETPEFVPMTPR</sequence>
<keyword evidence="2" id="KW-1185">Reference proteome</keyword>
<dbReference type="Proteomes" id="UP001156905">
    <property type="component" value="Unassembled WGS sequence"/>
</dbReference>
<organism evidence="1 2">
    <name type="scientific">Bradyrhizobium iriomotense</name>
    <dbReference type="NCBI Taxonomy" id="441950"/>
    <lineage>
        <taxon>Bacteria</taxon>
        <taxon>Pseudomonadati</taxon>
        <taxon>Pseudomonadota</taxon>
        <taxon>Alphaproteobacteria</taxon>
        <taxon>Hyphomicrobiales</taxon>
        <taxon>Nitrobacteraceae</taxon>
        <taxon>Bradyrhizobium</taxon>
    </lineage>
</organism>
<comment type="caution">
    <text evidence="1">The sequence shown here is derived from an EMBL/GenBank/DDBJ whole genome shotgun (WGS) entry which is preliminary data.</text>
</comment>
<proteinExistence type="predicted"/>
<accession>A0ABQ6B4Z5</accession>
<name>A0ABQ6B4Z5_9BRAD</name>
<gene>
    <name evidence="1" type="ORF">GCM10007857_52430</name>
</gene>
<dbReference type="EMBL" id="BSOW01000019">
    <property type="protein sequence ID" value="GLR88531.1"/>
    <property type="molecule type" value="Genomic_DNA"/>
</dbReference>